<name>A0A5B7EMU8_PORTR</name>
<organism evidence="3 4">
    <name type="scientific">Portunus trituberculatus</name>
    <name type="common">Swimming crab</name>
    <name type="synonym">Neptunus trituberculatus</name>
    <dbReference type="NCBI Taxonomy" id="210409"/>
    <lineage>
        <taxon>Eukaryota</taxon>
        <taxon>Metazoa</taxon>
        <taxon>Ecdysozoa</taxon>
        <taxon>Arthropoda</taxon>
        <taxon>Crustacea</taxon>
        <taxon>Multicrustacea</taxon>
        <taxon>Malacostraca</taxon>
        <taxon>Eumalacostraca</taxon>
        <taxon>Eucarida</taxon>
        <taxon>Decapoda</taxon>
        <taxon>Pleocyemata</taxon>
        <taxon>Brachyura</taxon>
        <taxon>Eubrachyura</taxon>
        <taxon>Portunoidea</taxon>
        <taxon>Portunidae</taxon>
        <taxon>Portuninae</taxon>
        <taxon>Portunus</taxon>
    </lineage>
</organism>
<proteinExistence type="predicted"/>
<dbReference type="GO" id="GO:0009653">
    <property type="term" value="P:anatomical structure morphogenesis"/>
    <property type="evidence" value="ECO:0007669"/>
    <property type="project" value="TreeGrafter"/>
</dbReference>
<dbReference type="InterPro" id="IPR001507">
    <property type="entry name" value="ZP_dom"/>
</dbReference>
<evidence type="ECO:0000313" key="4">
    <source>
        <dbReference type="Proteomes" id="UP000324222"/>
    </source>
</evidence>
<keyword evidence="1" id="KW-0175">Coiled coil</keyword>
<dbReference type="PANTHER" id="PTHR47327">
    <property type="entry name" value="FI18240P1-RELATED"/>
    <property type="match status" value="1"/>
</dbReference>
<accession>A0A5B7EMU8</accession>
<dbReference type="Proteomes" id="UP000324222">
    <property type="component" value="Unassembled WGS sequence"/>
</dbReference>
<dbReference type="AlphaFoldDB" id="A0A5B7EMU8"/>
<evidence type="ECO:0000259" key="2">
    <source>
        <dbReference type="PROSITE" id="PS51034"/>
    </source>
</evidence>
<feature type="coiled-coil region" evidence="1">
    <location>
        <begin position="211"/>
        <end position="245"/>
    </location>
</feature>
<reference evidence="3 4" key="1">
    <citation type="submission" date="2019-05" db="EMBL/GenBank/DDBJ databases">
        <title>Another draft genome of Portunus trituberculatus and its Hox gene families provides insights of decapod evolution.</title>
        <authorList>
            <person name="Jeong J.-H."/>
            <person name="Song I."/>
            <person name="Kim S."/>
            <person name="Choi T."/>
            <person name="Kim D."/>
            <person name="Ryu S."/>
            <person name="Kim W."/>
        </authorList>
    </citation>
    <scope>NUCLEOTIDE SEQUENCE [LARGE SCALE GENOMIC DNA]</scope>
    <source>
        <tissue evidence="3">Muscle</tissue>
    </source>
</reference>
<evidence type="ECO:0000256" key="1">
    <source>
        <dbReference type="SAM" id="Coils"/>
    </source>
</evidence>
<protein>
    <recommendedName>
        <fullName evidence="2">ZP domain-containing protein</fullName>
    </recommendedName>
</protein>
<dbReference type="PROSITE" id="PS51034">
    <property type="entry name" value="ZP_2"/>
    <property type="match status" value="1"/>
</dbReference>
<keyword evidence="4" id="KW-1185">Reference proteome</keyword>
<comment type="caution">
    <text evidence="3">The sequence shown here is derived from an EMBL/GenBank/DDBJ whole genome shotgun (WGS) entry which is preliminary data.</text>
</comment>
<feature type="domain" description="ZP" evidence="2">
    <location>
        <begin position="1"/>
        <end position="168"/>
    </location>
</feature>
<sequence length="304" mass="34074">MTSYKVTVDISRHCDEETMVIEVRDSGNIGSVAVKGFDFIDACRAQKNGDIFFLELSPNGIACGCNSVREFINWPVFLDDVSANIYGILMHNMEVTDMANKRETIIFNGCSVDPVLFDNFVTTTGDYVSAKFRAFKFPETNYVLFRGTVDVCLDKCQGIACSNGQVGYGRRRRGIDDEVPDPNKIFEVTMMTILKIEEPLNGTMSLEKRLAEEVQNQVAEELKTMELALQEMKEERMLMEQALREEANPWRRPAVVSVIGEDRAAMQSSEGREPGYIYYNSAETLSQSFLMVGVTAGALLALRV</sequence>
<dbReference type="PANTHER" id="PTHR47327:SF7">
    <property type="entry name" value="GH08941P"/>
    <property type="match status" value="1"/>
</dbReference>
<gene>
    <name evidence="3" type="ORF">E2C01_028146</name>
</gene>
<dbReference type="InterPro" id="IPR052774">
    <property type="entry name" value="Celegans_DevNeuronal_Protein"/>
</dbReference>
<evidence type="ECO:0000313" key="3">
    <source>
        <dbReference type="EMBL" id="MPC34745.1"/>
    </source>
</evidence>
<dbReference type="OrthoDB" id="6407830at2759"/>
<dbReference type="EMBL" id="VSRR010003118">
    <property type="protein sequence ID" value="MPC34745.1"/>
    <property type="molecule type" value="Genomic_DNA"/>
</dbReference>